<evidence type="ECO:0008006" key="5">
    <source>
        <dbReference type="Google" id="ProtNLM"/>
    </source>
</evidence>
<reference evidence="1 3" key="1">
    <citation type="submission" date="2012-11" db="EMBL/GenBank/DDBJ databases">
        <title>Whole genome sequence of Acetobacter cibinongensis 4H-1.</title>
        <authorList>
            <person name="Azuma Y."/>
            <person name="Higashiura N."/>
            <person name="Hirakawa H."/>
            <person name="Matsushita K."/>
        </authorList>
    </citation>
    <scope>NUCLEOTIDE SEQUENCE [LARGE SCALE GENOMIC DNA]</scope>
    <source>
        <strain evidence="1 3">4H-1</strain>
    </source>
</reference>
<organism evidence="1 3">
    <name type="scientific">Acetobacter cibinongensis</name>
    <dbReference type="NCBI Taxonomy" id="146475"/>
    <lineage>
        <taxon>Bacteria</taxon>
        <taxon>Pseudomonadati</taxon>
        <taxon>Pseudomonadota</taxon>
        <taxon>Alphaproteobacteria</taxon>
        <taxon>Acetobacterales</taxon>
        <taxon>Acetobacteraceae</taxon>
        <taxon>Acetobacter</taxon>
    </lineage>
</organism>
<gene>
    <name evidence="1" type="ORF">Abci_072_001</name>
    <name evidence="2" type="ORF">ACI01nite_25900</name>
</gene>
<evidence type="ECO:0000313" key="2">
    <source>
        <dbReference type="EMBL" id="GEL59988.1"/>
    </source>
</evidence>
<reference evidence="2 4" key="2">
    <citation type="submission" date="2019-07" db="EMBL/GenBank/DDBJ databases">
        <title>Whole genome shotgun sequence of Acetobacter cibinongensis NBRC 16605.</title>
        <authorList>
            <person name="Hosoyama A."/>
            <person name="Uohara A."/>
            <person name="Ohji S."/>
            <person name="Ichikawa N."/>
        </authorList>
    </citation>
    <scope>NUCLEOTIDE SEQUENCE [LARGE SCALE GENOMIC DNA]</scope>
    <source>
        <strain evidence="2 4">NBRC 16605</strain>
    </source>
</reference>
<name>A0A0D6N7Q4_9PROT</name>
<dbReference type="Proteomes" id="UP000321891">
    <property type="component" value="Unassembled WGS sequence"/>
</dbReference>
<evidence type="ECO:0000313" key="3">
    <source>
        <dbReference type="Proteomes" id="UP000032671"/>
    </source>
</evidence>
<dbReference type="Proteomes" id="UP000032671">
    <property type="component" value="Unassembled WGS sequence"/>
</dbReference>
<comment type="caution">
    <text evidence="1">The sequence shown here is derived from an EMBL/GenBank/DDBJ whole genome shotgun (WGS) entry which is preliminary data.</text>
</comment>
<evidence type="ECO:0000313" key="1">
    <source>
        <dbReference type="EMBL" id="GAN61720.1"/>
    </source>
</evidence>
<proteinExistence type="predicted"/>
<dbReference type="EMBL" id="BJVU01000018">
    <property type="protein sequence ID" value="GEL59988.1"/>
    <property type="molecule type" value="Genomic_DNA"/>
</dbReference>
<accession>A0A0D6N7Q4</accession>
<dbReference type="AlphaFoldDB" id="A0A0D6N7Q4"/>
<sequence length="89" mass="10534">MTGFFVVYLDRKPDVTADQVEEKMNKAIDWYKVDSKMWILYSSSSVEKLYARLSPLAKEGGNVFICELNIDNRQGWMSKSFWSWIKKER</sequence>
<dbReference type="RefSeq" id="WP_048839758.1">
    <property type="nucleotide sequence ID" value="NZ_BJVU01000018.1"/>
</dbReference>
<protein>
    <recommendedName>
        <fullName evidence="5">SinR</fullName>
    </recommendedName>
</protein>
<evidence type="ECO:0000313" key="4">
    <source>
        <dbReference type="Proteomes" id="UP000321891"/>
    </source>
</evidence>
<accession>A0A6N3SUR1</accession>
<keyword evidence="4" id="KW-1185">Reference proteome</keyword>
<dbReference type="EMBL" id="BAMV01000068">
    <property type="protein sequence ID" value="GAN61720.1"/>
    <property type="molecule type" value="Genomic_DNA"/>
</dbReference>